<dbReference type="RefSeq" id="WP_060104137.1">
    <property type="nucleotide sequence ID" value="NZ_LPEQ01000039.1"/>
</dbReference>
<dbReference type="Proteomes" id="UP000062317">
    <property type="component" value="Unassembled WGS sequence"/>
</dbReference>
<evidence type="ECO:0000313" key="3">
    <source>
        <dbReference type="Proteomes" id="UP000062317"/>
    </source>
</evidence>
<feature type="transmembrane region" description="Helical" evidence="1">
    <location>
        <begin position="54"/>
        <end position="73"/>
    </location>
</feature>
<keyword evidence="1" id="KW-1133">Transmembrane helix</keyword>
<sequence>MFFQSFAARLKRLVHVASDRSPASLLAPLANAFGRRRGSALAHLPAAPRVLDCMLIGAMATAVALVALLCVAASRLGFAHVWRIGGWLP</sequence>
<keyword evidence="1" id="KW-0472">Membrane</keyword>
<dbReference type="AlphaFoldDB" id="A0A119DPF2"/>
<keyword evidence="1" id="KW-0812">Transmembrane</keyword>
<gene>
    <name evidence="2" type="ORF">WT27_28685</name>
</gene>
<organism evidence="2 3">
    <name type="scientific">Burkholderia territorii</name>
    <dbReference type="NCBI Taxonomy" id="1503055"/>
    <lineage>
        <taxon>Bacteria</taxon>
        <taxon>Pseudomonadati</taxon>
        <taxon>Pseudomonadota</taxon>
        <taxon>Betaproteobacteria</taxon>
        <taxon>Burkholderiales</taxon>
        <taxon>Burkholderiaceae</taxon>
        <taxon>Burkholderia</taxon>
        <taxon>Burkholderia cepacia complex</taxon>
    </lineage>
</organism>
<keyword evidence="3" id="KW-1185">Reference proteome</keyword>
<proteinExistence type="predicted"/>
<reference evidence="2 3" key="1">
    <citation type="submission" date="2015-11" db="EMBL/GenBank/DDBJ databases">
        <title>Expanding the genomic diversity of Burkholderia species for the development of highly accurate diagnostics.</title>
        <authorList>
            <person name="Sahl J."/>
            <person name="Keim P."/>
            <person name="Wagner D."/>
        </authorList>
    </citation>
    <scope>NUCLEOTIDE SEQUENCE [LARGE SCALE GENOMIC DNA]</scope>
    <source>
        <strain evidence="2 3">MSMB1301WGS</strain>
    </source>
</reference>
<dbReference type="EMBL" id="LPEQ01000039">
    <property type="protein sequence ID" value="KVV53167.1"/>
    <property type="molecule type" value="Genomic_DNA"/>
</dbReference>
<protein>
    <submittedName>
        <fullName evidence="2">Uncharacterized protein</fullName>
    </submittedName>
</protein>
<evidence type="ECO:0000313" key="2">
    <source>
        <dbReference type="EMBL" id="KVV53167.1"/>
    </source>
</evidence>
<comment type="caution">
    <text evidence="2">The sequence shown here is derived from an EMBL/GenBank/DDBJ whole genome shotgun (WGS) entry which is preliminary data.</text>
</comment>
<evidence type="ECO:0000256" key="1">
    <source>
        <dbReference type="SAM" id="Phobius"/>
    </source>
</evidence>
<name>A0A119DPF2_9BURK</name>
<accession>A0A119DPF2</accession>